<comment type="caution">
    <text evidence="1">The sequence shown here is derived from an EMBL/GenBank/DDBJ whole genome shotgun (WGS) entry which is preliminary data.</text>
</comment>
<accession>A0AAV6TZV2</accession>
<name>A0AAV6TZV2_9ARAC</name>
<organism evidence="1 2">
    <name type="scientific">Oedothorax gibbosus</name>
    <dbReference type="NCBI Taxonomy" id="931172"/>
    <lineage>
        <taxon>Eukaryota</taxon>
        <taxon>Metazoa</taxon>
        <taxon>Ecdysozoa</taxon>
        <taxon>Arthropoda</taxon>
        <taxon>Chelicerata</taxon>
        <taxon>Arachnida</taxon>
        <taxon>Araneae</taxon>
        <taxon>Araneomorphae</taxon>
        <taxon>Entelegynae</taxon>
        <taxon>Araneoidea</taxon>
        <taxon>Linyphiidae</taxon>
        <taxon>Erigoninae</taxon>
        <taxon>Oedothorax</taxon>
    </lineage>
</organism>
<sequence>MASYTAPSDTPEIVPFKYTKTYISPYKIFPGRLHLFELDDSFFGRPGLQRPMIPGEKGVYRPDCRALCGGETGTGDCKLFSQSFGVSAWPDLP</sequence>
<gene>
    <name evidence="1" type="ORF">JTE90_015954</name>
</gene>
<reference evidence="1 2" key="1">
    <citation type="journal article" date="2022" name="Nat. Ecol. Evol.">
        <title>A masculinizing supergene underlies an exaggerated male reproductive morph in a spider.</title>
        <authorList>
            <person name="Hendrickx F."/>
            <person name="De Corte Z."/>
            <person name="Sonet G."/>
            <person name="Van Belleghem S.M."/>
            <person name="Kostlbacher S."/>
            <person name="Vangestel C."/>
        </authorList>
    </citation>
    <scope>NUCLEOTIDE SEQUENCE [LARGE SCALE GENOMIC DNA]</scope>
    <source>
        <strain evidence="1">W744_W776</strain>
    </source>
</reference>
<evidence type="ECO:0000313" key="2">
    <source>
        <dbReference type="Proteomes" id="UP000827092"/>
    </source>
</evidence>
<dbReference type="Proteomes" id="UP000827092">
    <property type="component" value="Unassembled WGS sequence"/>
</dbReference>
<evidence type="ECO:0000313" key="1">
    <source>
        <dbReference type="EMBL" id="KAG8177550.1"/>
    </source>
</evidence>
<dbReference type="AlphaFoldDB" id="A0AAV6TZV2"/>
<keyword evidence="2" id="KW-1185">Reference proteome</keyword>
<dbReference type="EMBL" id="JAFNEN010000774">
    <property type="protein sequence ID" value="KAG8177550.1"/>
    <property type="molecule type" value="Genomic_DNA"/>
</dbReference>
<protein>
    <submittedName>
        <fullName evidence="1">Uncharacterized protein</fullName>
    </submittedName>
</protein>
<proteinExistence type="predicted"/>